<dbReference type="EMBL" id="CP050313">
    <property type="protein sequence ID" value="QIR13501.1"/>
    <property type="molecule type" value="Genomic_DNA"/>
</dbReference>
<sequence>MNYYRNSRYSDALINEVVNQVKCHNRLLSEVAKDYGIASKTVYNWVKSTDNTKLNKKHQIVGQIASLQQQIKSLHQQLQSIA</sequence>
<proteinExistence type="inferred from homology"/>
<dbReference type="GO" id="GO:0004803">
    <property type="term" value="F:transposase activity"/>
    <property type="evidence" value="ECO:0007669"/>
    <property type="project" value="InterPro"/>
</dbReference>
<accession>A0A6G9QHY3</accession>
<gene>
    <name evidence="2" type="ORF">HBH39_02450</name>
</gene>
<keyword evidence="3" id="KW-1185">Reference proteome</keyword>
<dbReference type="KEGG" id="saes:HBH39_02450"/>
<dbReference type="GO" id="GO:0006313">
    <property type="term" value="P:DNA transposition"/>
    <property type="evidence" value="ECO:0007669"/>
    <property type="project" value="InterPro"/>
</dbReference>
<dbReference type="SUPFAM" id="SSF46689">
    <property type="entry name" value="Homeodomain-like"/>
    <property type="match status" value="1"/>
</dbReference>
<dbReference type="RefSeq" id="WP_167675289.1">
    <property type="nucleotide sequence ID" value="NZ_CP050313.1"/>
</dbReference>
<protein>
    <submittedName>
        <fullName evidence="2">Transposase</fullName>
    </submittedName>
</protein>
<dbReference type="InterPro" id="IPR002514">
    <property type="entry name" value="Transposase_8"/>
</dbReference>
<dbReference type="Proteomes" id="UP000502608">
    <property type="component" value="Chromosome"/>
</dbReference>
<dbReference type="Gene3D" id="1.10.10.60">
    <property type="entry name" value="Homeodomain-like"/>
    <property type="match status" value="1"/>
</dbReference>
<evidence type="ECO:0000256" key="1">
    <source>
        <dbReference type="ARBA" id="ARBA00009964"/>
    </source>
</evidence>
<dbReference type="GO" id="GO:0003677">
    <property type="term" value="F:DNA binding"/>
    <property type="evidence" value="ECO:0007669"/>
    <property type="project" value="InterPro"/>
</dbReference>
<organism evidence="2 3">
    <name type="scientific">Shewanella aestuarii</name>
    <dbReference type="NCBI Taxonomy" id="1028752"/>
    <lineage>
        <taxon>Bacteria</taxon>
        <taxon>Pseudomonadati</taxon>
        <taxon>Pseudomonadota</taxon>
        <taxon>Gammaproteobacteria</taxon>
        <taxon>Alteromonadales</taxon>
        <taxon>Shewanellaceae</taxon>
        <taxon>Shewanella</taxon>
    </lineage>
</organism>
<evidence type="ECO:0000313" key="3">
    <source>
        <dbReference type="Proteomes" id="UP000502608"/>
    </source>
</evidence>
<dbReference type="InterPro" id="IPR009057">
    <property type="entry name" value="Homeodomain-like_sf"/>
</dbReference>
<name>A0A6G9QHY3_9GAMM</name>
<comment type="similarity">
    <text evidence="1">Belongs to the transposase 8 family.</text>
</comment>
<reference evidence="2 3" key="1">
    <citation type="submission" date="2020-03" db="EMBL/GenBank/DDBJ databases">
        <title>Complete genome sequence of Shewanella sp.</title>
        <authorList>
            <person name="Kim Y.-S."/>
            <person name="Kim S.-J."/>
            <person name="Jung H.-K."/>
            <person name="Kim K.-H."/>
        </authorList>
    </citation>
    <scope>NUCLEOTIDE SEQUENCE [LARGE SCALE GENOMIC DNA]</scope>
    <source>
        <strain evidence="2 3">PN3F2</strain>
    </source>
</reference>
<evidence type="ECO:0000313" key="2">
    <source>
        <dbReference type="EMBL" id="QIR13501.1"/>
    </source>
</evidence>
<dbReference type="Pfam" id="PF01527">
    <property type="entry name" value="HTH_Tnp_1"/>
    <property type="match status" value="1"/>
</dbReference>
<dbReference type="AlphaFoldDB" id="A0A6G9QHY3"/>